<organism evidence="1 2">
    <name type="scientific">Nocardia aurantia</name>
    <dbReference type="NCBI Taxonomy" id="2585199"/>
    <lineage>
        <taxon>Bacteria</taxon>
        <taxon>Bacillati</taxon>
        <taxon>Actinomycetota</taxon>
        <taxon>Actinomycetes</taxon>
        <taxon>Mycobacteriales</taxon>
        <taxon>Nocardiaceae</taxon>
        <taxon>Nocardia</taxon>
    </lineage>
</organism>
<name>A0A7K0DS79_9NOCA</name>
<dbReference type="EMBL" id="WEGI01000008">
    <property type="protein sequence ID" value="MQY28242.1"/>
    <property type="molecule type" value="Genomic_DNA"/>
</dbReference>
<dbReference type="OrthoDB" id="4553654at2"/>
<comment type="caution">
    <text evidence="1">The sequence shown here is derived from an EMBL/GenBank/DDBJ whole genome shotgun (WGS) entry which is preliminary data.</text>
</comment>
<dbReference type="RefSeq" id="WP_153344060.1">
    <property type="nucleotide sequence ID" value="NZ_WEGI01000008.1"/>
</dbReference>
<dbReference type="InterPro" id="IPR036689">
    <property type="entry name" value="ESAT-6-like_sf"/>
</dbReference>
<sequence>MKFDFNEVDIHAATMNQLVSSMETNAHQIEAIRNELMQEFAGAGATGYEDIMARLKRDNDAYITTLGNLKTSIQSVGGTQGLVHSTDTANGNMFLAI</sequence>
<accession>A0A7K0DS79</accession>
<evidence type="ECO:0008006" key="3">
    <source>
        <dbReference type="Google" id="ProtNLM"/>
    </source>
</evidence>
<dbReference type="AlphaFoldDB" id="A0A7K0DS79"/>
<gene>
    <name evidence="1" type="ORF">NRB56_38250</name>
</gene>
<reference evidence="1 2" key="1">
    <citation type="submission" date="2019-10" db="EMBL/GenBank/DDBJ databases">
        <title>Nocardia macrotermitis sp. nov. and Nocardia aurantia sp. nov., isolated from the gut of fungus growing-termite Macrotermes natalensis.</title>
        <authorList>
            <person name="Benndorf R."/>
            <person name="Schwitalla J."/>
            <person name="Martin K."/>
            <person name="De Beer W."/>
            <person name="Kaster A.-K."/>
            <person name="Vollmers J."/>
            <person name="Poulsen M."/>
            <person name="Beemelmanns C."/>
        </authorList>
    </citation>
    <scope>NUCLEOTIDE SEQUENCE [LARGE SCALE GENOMIC DNA]</scope>
    <source>
        <strain evidence="1 2">RB56</strain>
    </source>
</reference>
<evidence type="ECO:0000313" key="2">
    <source>
        <dbReference type="Proteomes" id="UP000431401"/>
    </source>
</evidence>
<proteinExistence type="predicted"/>
<dbReference type="Gene3D" id="1.10.287.1060">
    <property type="entry name" value="ESAT-6-like"/>
    <property type="match status" value="1"/>
</dbReference>
<evidence type="ECO:0000313" key="1">
    <source>
        <dbReference type="EMBL" id="MQY28242.1"/>
    </source>
</evidence>
<protein>
    <recommendedName>
        <fullName evidence="3">WXG100 family type VII secretion target</fullName>
    </recommendedName>
</protein>
<keyword evidence="2" id="KW-1185">Reference proteome</keyword>
<dbReference type="Proteomes" id="UP000431401">
    <property type="component" value="Unassembled WGS sequence"/>
</dbReference>
<dbReference type="SUPFAM" id="SSF140453">
    <property type="entry name" value="EsxAB dimer-like"/>
    <property type="match status" value="1"/>
</dbReference>